<gene>
    <name evidence="6" type="ORF">DW243_09160</name>
    <name evidence="5" type="ORF">DW270_05855</name>
    <name evidence="4" type="ORF">G4993_17660</name>
</gene>
<proteinExistence type="inferred from homology"/>
<keyword evidence="3" id="KW-0732">Signal</keyword>
<sequence>MKKRIISLVLVGVLTLSILGGCGKKEIPLEESTTESTDELIAEEGAQLKFRVGGGKLEYGESVAKAFEEEYGVPVEVEEAGMDIVNKMTLDGPSGNGADVFMASHDAYLTAKDAGLLLKLNDQIEESVRDDVNEIAVETVETDGDLYGVPVTIECYAMLYNKDLVQGEPAETMEQIIEEAKLFNNPAENKFWYLSVVTEAYNMFPFLSVDGFKPFGEDGKNNDDPGFKTPEFLKALERVRNLNELIPVKADDLKIETITQLEQNFIDGKTAYYFIGPWLIKTLKEQNTNFGVSTLPTMDGKQMKTMAGVQNAYVSSYSEYPNAAQLFAEYLVSEEGAEILYEKAYNVTARKNIENINGLKDDDALKVYTEAFDDAVPMPQVKRISYYWTTMQSVLSAVFDGKITPEEGAKKAQDDFEALVASE</sequence>
<reference evidence="7 8" key="1">
    <citation type="submission" date="2018-08" db="EMBL/GenBank/DDBJ databases">
        <title>A genome reference for cultivated species of the human gut microbiota.</title>
        <authorList>
            <person name="Zou Y."/>
            <person name="Xue W."/>
            <person name="Luo G."/>
        </authorList>
    </citation>
    <scope>NUCLEOTIDE SEQUENCE [LARGE SCALE GENOMIC DNA]</scope>
    <source>
        <strain evidence="6 7">AM21-18</strain>
        <strain evidence="5 8">AM22-7AC</strain>
    </source>
</reference>
<comment type="caution">
    <text evidence="4">The sequence shown here is derived from an EMBL/GenBank/DDBJ whole genome shotgun (WGS) entry which is preliminary data.</text>
</comment>
<dbReference type="Gene3D" id="3.40.190.10">
    <property type="entry name" value="Periplasmic binding protein-like II"/>
    <property type="match status" value="2"/>
</dbReference>
<evidence type="ECO:0000313" key="6">
    <source>
        <dbReference type="EMBL" id="RHG84260.1"/>
    </source>
</evidence>
<evidence type="ECO:0000313" key="4">
    <source>
        <dbReference type="EMBL" id="NSI60175.1"/>
    </source>
</evidence>
<dbReference type="PANTHER" id="PTHR30061">
    <property type="entry name" value="MALTOSE-BINDING PERIPLASMIC PROTEIN"/>
    <property type="match status" value="1"/>
</dbReference>
<dbReference type="CDD" id="cd13586">
    <property type="entry name" value="PBP2_Maltose_binding_like"/>
    <property type="match status" value="1"/>
</dbReference>
<dbReference type="Proteomes" id="UP001296580">
    <property type="component" value="Unassembled WGS sequence"/>
</dbReference>
<dbReference type="PANTHER" id="PTHR30061:SF50">
    <property type="entry name" value="MALTOSE_MALTODEXTRIN-BINDING PERIPLASMIC PROTEIN"/>
    <property type="match status" value="1"/>
</dbReference>
<dbReference type="RefSeq" id="WP_009244528.1">
    <property type="nucleotide sequence ID" value="NZ_BAABXJ010000001.1"/>
</dbReference>
<dbReference type="Proteomes" id="UP000283981">
    <property type="component" value="Unassembled WGS sequence"/>
</dbReference>
<dbReference type="GO" id="GO:0042956">
    <property type="term" value="P:maltodextrin transmembrane transport"/>
    <property type="evidence" value="ECO:0007669"/>
    <property type="project" value="TreeGrafter"/>
</dbReference>
<dbReference type="EMBL" id="QRIA01000005">
    <property type="protein sequence ID" value="RHG20893.1"/>
    <property type="molecule type" value="Genomic_DNA"/>
</dbReference>
<evidence type="ECO:0000313" key="5">
    <source>
        <dbReference type="EMBL" id="RHG20893.1"/>
    </source>
</evidence>
<dbReference type="InterPro" id="IPR006059">
    <property type="entry name" value="SBP"/>
</dbReference>
<protein>
    <submittedName>
        <fullName evidence="4">Maltose ABC transporter substrate-binding protein</fullName>
    </submittedName>
</protein>
<reference evidence="4" key="2">
    <citation type="journal article" date="2020" name="Cell Host Microbe">
        <title>Functional and Genomic Variation between Human-Derived Isolates of Lachnospiraceae Reveals Inter- and Intra-Species Diversity.</title>
        <authorList>
            <person name="Sorbara M.T."/>
            <person name="Littmann E.R."/>
            <person name="Fontana E."/>
            <person name="Moody T.U."/>
            <person name="Kohout C.E."/>
            <person name="Gjonbalaj M."/>
            <person name="Eaton V."/>
            <person name="Seok R."/>
            <person name="Leiner I.M."/>
            <person name="Pamer E.G."/>
        </authorList>
    </citation>
    <scope>NUCLEOTIDE SEQUENCE</scope>
    <source>
        <strain evidence="4">MSK.15.32</strain>
    </source>
</reference>
<evidence type="ECO:0000256" key="1">
    <source>
        <dbReference type="ARBA" id="ARBA00008520"/>
    </source>
</evidence>
<dbReference type="GO" id="GO:1901982">
    <property type="term" value="F:maltose binding"/>
    <property type="evidence" value="ECO:0007669"/>
    <property type="project" value="TreeGrafter"/>
</dbReference>
<dbReference type="GO" id="GO:0055052">
    <property type="term" value="C:ATP-binding cassette (ABC) transporter complex, substrate-binding subunit-containing"/>
    <property type="evidence" value="ECO:0007669"/>
    <property type="project" value="TreeGrafter"/>
</dbReference>
<name>A0A2N5NRX2_MEDGN</name>
<evidence type="ECO:0000313" key="8">
    <source>
        <dbReference type="Proteomes" id="UP000285697"/>
    </source>
</evidence>
<organism evidence="4 9">
    <name type="scientific">Mediterraneibacter gnavus</name>
    <name type="common">Ruminococcus gnavus</name>
    <dbReference type="NCBI Taxonomy" id="33038"/>
    <lineage>
        <taxon>Bacteria</taxon>
        <taxon>Bacillati</taxon>
        <taxon>Bacillota</taxon>
        <taxon>Clostridia</taxon>
        <taxon>Lachnospirales</taxon>
        <taxon>Lachnospiraceae</taxon>
        <taxon>Mediterraneibacter</taxon>
    </lineage>
</organism>
<dbReference type="Proteomes" id="UP000285697">
    <property type="component" value="Unassembled WGS sequence"/>
</dbReference>
<comment type="similarity">
    <text evidence="1">Belongs to the bacterial solute-binding protein 1 family.</text>
</comment>
<keyword evidence="2" id="KW-0813">Transport</keyword>
<dbReference type="EMBL" id="QRIS01000013">
    <property type="protein sequence ID" value="RHG84260.1"/>
    <property type="molecule type" value="Genomic_DNA"/>
</dbReference>
<dbReference type="SUPFAM" id="SSF53850">
    <property type="entry name" value="Periplasmic binding protein-like II"/>
    <property type="match status" value="1"/>
</dbReference>
<evidence type="ECO:0000256" key="2">
    <source>
        <dbReference type="ARBA" id="ARBA00022448"/>
    </source>
</evidence>
<dbReference type="PROSITE" id="PS51257">
    <property type="entry name" value="PROKAR_LIPOPROTEIN"/>
    <property type="match status" value="1"/>
</dbReference>
<evidence type="ECO:0000313" key="9">
    <source>
        <dbReference type="Proteomes" id="UP001296580"/>
    </source>
</evidence>
<dbReference type="AlphaFoldDB" id="A0A2N5NRX2"/>
<dbReference type="Pfam" id="PF13416">
    <property type="entry name" value="SBP_bac_8"/>
    <property type="match status" value="1"/>
</dbReference>
<evidence type="ECO:0000313" key="7">
    <source>
        <dbReference type="Proteomes" id="UP000283981"/>
    </source>
</evidence>
<dbReference type="EMBL" id="JAAIRV010000084">
    <property type="protein sequence ID" value="NSI60175.1"/>
    <property type="molecule type" value="Genomic_DNA"/>
</dbReference>
<accession>A0A2N5NRX2</accession>
<evidence type="ECO:0000256" key="3">
    <source>
        <dbReference type="ARBA" id="ARBA00022729"/>
    </source>
</evidence>
<reference evidence="4" key="3">
    <citation type="submission" date="2020-02" db="EMBL/GenBank/DDBJ databases">
        <authorList>
            <person name="Littmann E."/>
            <person name="Sorbara M."/>
        </authorList>
    </citation>
    <scope>NUCLEOTIDE SEQUENCE</scope>
    <source>
        <strain evidence="4">MSK.15.32</strain>
    </source>
</reference>
<dbReference type="GO" id="GO:0015768">
    <property type="term" value="P:maltose transport"/>
    <property type="evidence" value="ECO:0007669"/>
    <property type="project" value="TreeGrafter"/>
</dbReference>